<dbReference type="EMBL" id="FXZE01000009">
    <property type="protein sequence ID" value="SMX89061.1"/>
    <property type="molecule type" value="Genomic_DNA"/>
</dbReference>
<feature type="region of interest" description="Disordered" evidence="1">
    <location>
        <begin position="1"/>
        <end position="162"/>
    </location>
</feature>
<protein>
    <recommendedName>
        <fullName evidence="2">HNH nuclease domain-containing protein</fullName>
    </recommendedName>
</protein>
<reference evidence="4" key="1">
    <citation type="submission" date="2017-03" db="EMBL/GenBank/DDBJ databases">
        <authorList>
            <person name="Monnet C."/>
        </authorList>
    </citation>
    <scope>NUCLEOTIDE SEQUENCE [LARGE SCALE GENOMIC DNA]</scope>
    <source>
        <strain evidence="4">P10</strain>
    </source>
</reference>
<feature type="region of interest" description="Disordered" evidence="1">
    <location>
        <begin position="402"/>
        <end position="430"/>
    </location>
</feature>
<keyword evidence="4" id="KW-1185">Reference proteome</keyword>
<feature type="compositionally biased region" description="Low complexity" evidence="1">
    <location>
        <begin position="20"/>
        <end position="50"/>
    </location>
</feature>
<dbReference type="SMART" id="SM00507">
    <property type="entry name" value="HNHc"/>
    <property type="match status" value="1"/>
</dbReference>
<accession>A0A2H1JNR5</accession>
<dbReference type="RefSeq" id="WP_233429414.1">
    <property type="nucleotide sequence ID" value="NZ_FXZE01000009.1"/>
</dbReference>
<dbReference type="CDD" id="cd00085">
    <property type="entry name" value="HNHc"/>
    <property type="match status" value="1"/>
</dbReference>
<name>A0A2H1JNR5_9MICO</name>
<dbReference type="InterPro" id="IPR003870">
    <property type="entry name" value="DUF222"/>
</dbReference>
<feature type="compositionally biased region" description="Acidic residues" evidence="1">
    <location>
        <begin position="112"/>
        <end position="123"/>
    </location>
</feature>
<dbReference type="Pfam" id="PF02720">
    <property type="entry name" value="DUF222"/>
    <property type="match status" value="1"/>
</dbReference>
<evidence type="ECO:0000313" key="4">
    <source>
        <dbReference type="Proteomes" id="UP000234342"/>
    </source>
</evidence>
<evidence type="ECO:0000259" key="2">
    <source>
        <dbReference type="SMART" id="SM00507"/>
    </source>
</evidence>
<dbReference type="AlphaFoldDB" id="A0A2H1JNR5"/>
<feature type="compositionally biased region" description="Basic and acidic residues" evidence="1">
    <location>
        <begin position="7"/>
        <end position="18"/>
    </location>
</feature>
<sequence length="634" mass="67699">MTLTPDRTPHNQEERDPRPGTGDATAGKDAASDTTSDAAETETAASSEEASSSDEDASSDGPPSLFDQLKDSNLDLTGHPLAKKFESLPAVPTGDPDDPKESDDQGQTGEPNDQDGSDADGAEVADGNGAAACTAPTVDDSSGSNPTTSDSSSPSPHPLLSNEEWTDLSRFAPEVTNSLTALSGLKDGLRTFDRRMGPDDAIRLIDGLEALGRVNEALSTLALAVCERVGTPTDYGAKTTKALIQDRLNITSREANRRTDMAKNLGGRVTLTGQPQAPVYPIVADAFNEGRLSADQASLIKDCLKSLPTWVSQANCDYAETTLVEKAPSVRVHDLRAIFARILAHIDPDGQEPVDATDRTMYKVSMHARDNGDWEIAGLLDPVTGGVLNGLLTQRTKIGKTDESATSVNGGEDSAGTDDHADTESGVLEDGTLVDMTGQRLSAQEWIYERFATLIGRIDMTRTGQGSQYALVVTAKAEDLAKGTGAGATGTENPVPISELVRNGLNGAVFFELISEKAKTMQVVTENRFANAKQIAVLTARDQGCTFPGCDAPPGWCDAHHIVEWAQEGRTDINNMMLNCSAHHHLLDRSEWETVMLKDGRPAWVPPASIDPARRPILHARFVAQEVIDTLFDE</sequence>
<proteinExistence type="predicted"/>
<gene>
    <name evidence="3" type="ORF">BANT10_02205</name>
</gene>
<evidence type="ECO:0000313" key="3">
    <source>
        <dbReference type="EMBL" id="SMX89061.1"/>
    </source>
</evidence>
<feature type="compositionally biased region" description="Low complexity" evidence="1">
    <location>
        <begin position="140"/>
        <end position="162"/>
    </location>
</feature>
<dbReference type="InterPro" id="IPR003615">
    <property type="entry name" value="HNH_nuc"/>
</dbReference>
<dbReference type="Proteomes" id="UP000234342">
    <property type="component" value="Unassembled WGS sequence"/>
</dbReference>
<feature type="domain" description="HNH nuclease" evidence="2">
    <location>
        <begin position="533"/>
        <end position="585"/>
    </location>
</feature>
<organism evidence="3 4">
    <name type="scientific">Brevibacterium antiquum</name>
    <dbReference type="NCBI Taxonomy" id="234835"/>
    <lineage>
        <taxon>Bacteria</taxon>
        <taxon>Bacillati</taxon>
        <taxon>Actinomycetota</taxon>
        <taxon>Actinomycetes</taxon>
        <taxon>Micrococcales</taxon>
        <taxon>Brevibacteriaceae</taxon>
        <taxon>Brevibacterium</taxon>
    </lineage>
</organism>
<evidence type="ECO:0000256" key="1">
    <source>
        <dbReference type="SAM" id="MobiDB-lite"/>
    </source>
</evidence>